<evidence type="ECO:0000256" key="1">
    <source>
        <dbReference type="ARBA" id="ARBA00022737"/>
    </source>
</evidence>
<keyword evidence="1" id="KW-0677">Repeat</keyword>
<proteinExistence type="predicted"/>
<dbReference type="EMBL" id="JAPDPJ010000002">
    <property type="protein sequence ID" value="MCW3785263.1"/>
    <property type="molecule type" value="Genomic_DNA"/>
</dbReference>
<dbReference type="InterPro" id="IPR001330">
    <property type="entry name" value="Prenyltrans"/>
</dbReference>
<evidence type="ECO:0000313" key="4">
    <source>
        <dbReference type="Proteomes" id="UP001209229"/>
    </source>
</evidence>
<dbReference type="Gene3D" id="1.50.10.20">
    <property type="match status" value="1"/>
</dbReference>
<evidence type="ECO:0000259" key="2">
    <source>
        <dbReference type="Pfam" id="PF00432"/>
    </source>
</evidence>
<keyword evidence="4" id="KW-1185">Reference proteome</keyword>
<organism evidence="3 4">
    <name type="scientific">Plebeiibacterium sediminum</name>
    <dbReference type="NCBI Taxonomy" id="2992112"/>
    <lineage>
        <taxon>Bacteria</taxon>
        <taxon>Pseudomonadati</taxon>
        <taxon>Bacteroidota</taxon>
        <taxon>Bacteroidia</taxon>
        <taxon>Marinilabiliales</taxon>
        <taxon>Marinilabiliaceae</taxon>
        <taxon>Plebeiibacterium</taxon>
    </lineage>
</organism>
<evidence type="ECO:0000313" key="3">
    <source>
        <dbReference type="EMBL" id="MCW3785263.1"/>
    </source>
</evidence>
<comment type="caution">
    <text evidence="3">The sequence shown here is derived from an EMBL/GenBank/DDBJ whole genome shotgun (WGS) entry which is preliminary data.</text>
</comment>
<dbReference type="InterPro" id="IPR008930">
    <property type="entry name" value="Terpenoid_cyclase/PrenylTrfase"/>
</dbReference>
<reference evidence="3" key="1">
    <citation type="submission" date="2022-10" db="EMBL/GenBank/DDBJ databases">
        <authorList>
            <person name="Yu W.X."/>
        </authorList>
    </citation>
    <scope>NUCLEOTIDE SEQUENCE</scope>
    <source>
        <strain evidence="3">AAT</strain>
    </source>
</reference>
<gene>
    <name evidence="3" type="ORF">OM075_02235</name>
</gene>
<dbReference type="RefSeq" id="WP_301188835.1">
    <property type="nucleotide sequence ID" value="NZ_JAPDPJ010000002.1"/>
</dbReference>
<dbReference type="Proteomes" id="UP001209229">
    <property type="component" value="Unassembled WGS sequence"/>
</dbReference>
<sequence length="288" mass="32259">MTDTVSSKILERLLKGKESLGNEAREYFEGYIKSQLLDDQSFKDKAGKSDLYYTLFGWTLCYVFKIKLDTKKMIEYLNTHKKEELDLIHYAALKRCYLIYQLIKMGKVITGIGLLKKQNIKPLSEFISVPNQDIYAPYTQYIWMLLTEDTGNKISKDVVSNLENYHIEKGGYKNSESGVHASANATAAALSVLGQLKGYDNNEDLIALKAFQNPTGGFSAAKNSPVPDLLSTATALFVLSCYGEKPNYPVMDFIEAHWSESGGFVGTIMDDKSDVEYCFYGLLALGCL</sequence>
<protein>
    <recommendedName>
        <fullName evidence="2">Prenyltransferase alpha-alpha toroid domain-containing protein</fullName>
    </recommendedName>
</protein>
<accession>A0AAE3SDE0</accession>
<dbReference type="AlphaFoldDB" id="A0AAE3SDE0"/>
<dbReference type="SUPFAM" id="SSF48239">
    <property type="entry name" value="Terpenoid cyclases/Protein prenyltransferases"/>
    <property type="match status" value="1"/>
</dbReference>
<name>A0AAE3SDE0_9BACT</name>
<feature type="domain" description="Prenyltransferase alpha-alpha toroid" evidence="2">
    <location>
        <begin position="189"/>
        <end position="283"/>
    </location>
</feature>
<dbReference type="Pfam" id="PF00432">
    <property type="entry name" value="Prenyltrans"/>
    <property type="match status" value="1"/>
</dbReference>
<dbReference type="GO" id="GO:0003824">
    <property type="term" value="F:catalytic activity"/>
    <property type="evidence" value="ECO:0007669"/>
    <property type="project" value="InterPro"/>
</dbReference>